<dbReference type="EMBL" id="HBGV01007740">
    <property type="protein sequence ID" value="CAD9486599.1"/>
    <property type="molecule type" value="Transcribed_RNA"/>
</dbReference>
<dbReference type="PROSITE" id="PS50180">
    <property type="entry name" value="GAE"/>
    <property type="match status" value="1"/>
</dbReference>
<feature type="compositionally biased region" description="Acidic residues" evidence="10">
    <location>
        <begin position="354"/>
        <end position="367"/>
    </location>
</feature>
<feature type="region of interest" description="Disordered" evidence="10">
    <location>
        <begin position="774"/>
        <end position="823"/>
    </location>
</feature>
<feature type="domain" description="GAE" evidence="11">
    <location>
        <begin position="863"/>
        <end position="984"/>
    </location>
</feature>
<dbReference type="SUPFAM" id="SSF48371">
    <property type="entry name" value="ARM repeat"/>
    <property type="match status" value="1"/>
</dbReference>
<evidence type="ECO:0000256" key="8">
    <source>
        <dbReference type="ARBA" id="ARBA00023329"/>
    </source>
</evidence>
<dbReference type="Pfam" id="PF01602">
    <property type="entry name" value="Adaptin_N"/>
    <property type="match status" value="1"/>
</dbReference>
<sequence length="988" mass="106727">MSLKLRDLIRQVRACKTAAEERAVIAKESAMIRTAIREEQEQYRHRNVAKLLFMHMLGYPTHFGQLECMKLIASPHFPEKRIGYLGMMLLLSEQADVLMLATNSLKNDLNSDNRFVAGLALCAIGNLATSDMSRDLAPEVDKHLKSASPYLRKKACLAISRCLVKCPDMVEDFVDRVVTLLKDRSHGVLITVVQLMTQVLISDMQNREEDEDEYEEEESPARVAFLKLVPSLTKLLRNLLNVGYSPDHEIGGVSDPFLQVQILTLLRLLGTDNEKASEEMNDVLSQVATSTETSKNAGNAILYEAVQTIMAVESDDGLRVLAVNILGRFLLNRDNNIRYVALNTLSKCVVEGSAAEDDDESTSEGETDGPKSAASALQRHRGTVVDCLKDPDISIRQRALELIYHLVNAENVRTLTGELLNYLVLCPREHRRDICTRVLRVVERFSPDDRWRVDTLITMLTIAGRECSADVQSATIVYIGRSSEDLRAYATHKLLKAIRDDDGSQRGLLIVGVWCIGEYGDLLLQDYTYHPEPSIGPDGSPADDEPVSISFMAIEPSAVVSTVENVTKKHSCPAEVKERALTCFVKLSDRFVDIAEQETLDKLHELVKANRGSHSLEMQLRSCEYDALLNAAKGIKMSNGEKKDEDIFGVSEGGGEDMAAIQAAAKEALARMPVVDLKVIQKKKAAGLDSFGLDGLEDAESGNVISNAKPAGGGVGDSLIDLDTLFTDGGAPTQPAASKTQRAKQNGAGVAAAKGPEGAKSDMDLLSDIFSQPAAAETAPPAPAPAGGFDPFSSMSSPPIQQQAPAATPLDIFGGSNTPAPAPTPVANPLQADIFGATPAQPTPPTIAPAAPAPTAVVGGQDKGPVKVDAFSHQGLSVTFECTKPDNWNKQKSRLVAQIKNSTDAPIYGLSLQCAVPKYVVMEMSPPTSTTIPVTGGSNTKNVTQTIEVTNTMLGTKNLMLKLKVGFTSKGTKVEHMATCSGFPAGEY</sequence>
<evidence type="ECO:0000256" key="2">
    <source>
        <dbReference type="ARBA" id="ARBA00004555"/>
    </source>
</evidence>
<dbReference type="GO" id="GO:0016192">
    <property type="term" value="P:vesicle-mediated transport"/>
    <property type="evidence" value="ECO:0007669"/>
    <property type="project" value="InterPro"/>
</dbReference>
<dbReference type="InterPro" id="IPR016024">
    <property type="entry name" value="ARM-type_fold"/>
</dbReference>
<evidence type="ECO:0000256" key="4">
    <source>
        <dbReference type="ARBA" id="ARBA00022448"/>
    </source>
</evidence>
<dbReference type="PANTHER" id="PTHR22780">
    <property type="entry name" value="ADAPTIN, ALPHA/GAMMA/EPSILON"/>
    <property type="match status" value="1"/>
</dbReference>
<protein>
    <recommendedName>
        <fullName evidence="9">AP-1 complex subunit gamma</fullName>
    </recommendedName>
</protein>
<evidence type="ECO:0000256" key="1">
    <source>
        <dbReference type="ARBA" id="ARBA00004156"/>
    </source>
</evidence>
<dbReference type="InterPro" id="IPR008153">
    <property type="entry name" value="GAE_dom"/>
</dbReference>
<dbReference type="Gene3D" id="1.25.10.10">
    <property type="entry name" value="Leucine-rich Repeat Variant"/>
    <property type="match status" value="1"/>
</dbReference>
<organism evidence="12">
    <name type="scientific">Helicotheca tamesis</name>
    <dbReference type="NCBI Taxonomy" id="374047"/>
    <lineage>
        <taxon>Eukaryota</taxon>
        <taxon>Sar</taxon>
        <taxon>Stramenopiles</taxon>
        <taxon>Ochrophyta</taxon>
        <taxon>Bacillariophyta</taxon>
        <taxon>Mediophyceae</taxon>
        <taxon>Lithodesmiophycidae</taxon>
        <taxon>Lithodesmiales</taxon>
        <taxon>Lithodesmiaceae</taxon>
        <taxon>Helicotheca</taxon>
    </lineage>
</organism>
<feature type="compositionally biased region" description="Polar residues" evidence="10">
    <location>
        <begin position="735"/>
        <end position="744"/>
    </location>
</feature>
<dbReference type="InterPro" id="IPR017107">
    <property type="entry name" value="AP1_complex_gsu"/>
</dbReference>
<dbReference type="GO" id="GO:0030121">
    <property type="term" value="C:AP-1 adaptor complex"/>
    <property type="evidence" value="ECO:0007669"/>
    <property type="project" value="InterPro"/>
</dbReference>
<name>A0A7S2MJ74_9STRA</name>
<reference evidence="12" key="1">
    <citation type="submission" date="2021-01" db="EMBL/GenBank/DDBJ databases">
        <authorList>
            <person name="Corre E."/>
            <person name="Pelletier E."/>
            <person name="Niang G."/>
            <person name="Scheremetjew M."/>
            <person name="Finn R."/>
            <person name="Kale V."/>
            <person name="Holt S."/>
            <person name="Cochrane G."/>
            <person name="Meng A."/>
            <person name="Brown T."/>
            <person name="Cohen L."/>
        </authorList>
    </citation>
    <scope>NUCLEOTIDE SEQUENCE</scope>
    <source>
        <strain evidence="12">CCMP826</strain>
    </source>
</reference>
<evidence type="ECO:0000259" key="11">
    <source>
        <dbReference type="PROSITE" id="PS50180"/>
    </source>
</evidence>
<dbReference type="InterPro" id="IPR002553">
    <property type="entry name" value="Clathrin/coatomer_adapt-like_N"/>
</dbReference>
<proteinExistence type="inferred from homology"/>
<keyword evidence="4 9" id="KW-0813">Transport</keyword>
<dbReference type="AlphaFoldDB" id="A0A7S2MJ74"/>
<dbReference type="InterPro" id="IPR008152">
    <property type="entry name" value="Clathrin_a/b/g-adaptin_app_Ig"/>
</dbReference>
<gene>
    <name evidence="12" type="ORF">HTAM1171_LOCUS4742</name>
</gene>
<accession>A0A7S2MJ74</accession>
<dbReference type="SUPFAM" id="SSF49348">
    <property type="entry name" value="Clathrin adaptor appendage domain"/>
    <property type="match status" value="1"/>
</dbReference>
<dbReference type="InterPro" id="IPR050840">
    <property type="entry name" value="Adaptor_Complx_Large_Subunit"/>
</dbReference>
<keyword evidence="6 9" id="KW-0333">Golgi apparatus</keyword>
<comment type="similarity">
    <text evidence="3 9">Belongs to the adaptor complexes large subunit family.</text>
</comment>
<evidence type="ECO:0000256" key="6">
    <source>
        <dbReference type="ARBA" id="ARBA00023034"/>
    </source>
</evidence>
<dbReference type="InterPro" id="IPR013041">
    <property type="entry name" value="Clathrin_app_Ig-like_sf"/>
</dbReference>
<dbReference type="Gene3D" id="2.60.40.1230">
    <property type="match status" value="1"/>
</dbReference>
<feature type="region of interest" description="Disordered" evidence="10">
    <location>
        <begin position="726"/>
        <end position="762"/>
    </location>
</feature>
<comment type="subcellular location">
    <subcellularLocation>
        <location evidence="1">Cytoplasmic vesicle membrane</location>
    </subcellularLocation>
    <subcellularLocation>
        <location evidence="2">Golgi apparatus</location>
    </subcellularLocation>
</comment>
<evidence type="ECO:0000313" key="12">
    <source>
        <dbReference type="EMBL" id="CAD9486599.1"/>
    </source>
</evidence>
<keyword evidence="8 9" id="KW-0968">Cytoplasmic vesicle</keyword>
<evidence type="ECO:0000256" key="9">
    <source>
        <dbReference type="PIRNR" id="PIRNR037094"/>
    </source>
</evidence>
<keyword evidence="7 9" id="KW-0472">Membrane</keyword>
<feature type="region of interest" description="Disordered" evidence="10">
    <location>
        <begin position="354"/>
        <end position="377"/>
    </location>
</feature>
<dbReference type="Pfam" id="PF02883">
    <property type="entry name" value="Alpha_adaptinC2"/>
    <property type="match status" value="1"/>
</dbReference>
<dbReference type="SMART" id="SM00809">
    <property type="entry name" value="Alpha_adaptinC2"/>
    <property type="match status" value="1"/>
</dbReference>
<keyword evidence="5 9" id="KW-0653">Protein transport</keyword>
<feature type="compositionally biased region" description="Low complexity" evidence="10">
    <location>
        <begin position="793"/>
        <end position="807"/>
    </location>
</feature>
<dbReference type="GO" id="GO:0006886">
    <property type="term" value="P:intracellular protein transport"/>
    <property type="evidence" value="ECO:0007669"/>
    <property type="project" value="UniProtKB-UniRule"/>
</dbReference>
<evidence type="ECO:0000256" key="7">
    <source>
        <dbReference type="ARBA" id="ARBA00023136"/>
    </source>
</evidence>
<evidence type="ECO:0000256" key="5">
    <source>
        <dbReference type="ARBA" id="ARBA00022927"/>
    </source>
</evidence>
<dbReference type="PIRSF" id="PIRSF037094">
    <property type="entry name" value="AP1_complex_gamma"/>
    <property type="match status" value="1"/>
</dbReference>
<evidence type="ECO:0000256" key="10">
    <source>
        <dbReference type="SAM" id="MobiDB-lite"/>
    </source>
</evidence>
<evidence type="ECO:0000256" key="3">
    <source>
        <dbReference type="ARBA" id="ARBA00006613"/>
    </source>
</evidence>
<dbReference type="InterPro" id="IPR011989">
    <property type="entry name" value="ARM-like"/>
</dbReference>